<evidence type="ECO:0000256" key="1">
    <source>
        <dbReference type="SAM" id="Phobius"/>
    </source>
</evidence>
<proteinExistence type="predicted"/>
<dbReference type="Proteomes" id="UP000315344">
    <property type="component" value="Unassembled WGS sequence"/>
</dbReference>
<sequence>MNWKKPLGISLLPLFLGLLFFAASLTPSLIPRGPVLQGILGGTVAALGYLIGRFLLTVWRQMDLPVLSGRAAIIGHLIVGLPVLATLGNALIKEVPWQNSIRTRMGMEPIESFRVLQMLGLAVLVFAVLYLIGALIRMVFDRMRRRLYRYMPERRANIAGLLIVVVLVFTITRDGLIDNLIDFFDSSYTVAQDLFENAPPPPEDSTVSGSAQSLVDWGAMGKPGRDFVTTGPNAAAISEFSGTEALKPLRVYVGRAQADDAQARADVALAELQRIGAFERKVLIVAMPTGTGWLDPGSFDVIEYMHGGDIATVAVQYSYLQSPLALILETDSGLQQARALIGTVHRYWRSLPRDQRPQIYVHGLSLGAWASMYGTDLEALLDDPIDGGFWAGPPFPSGLWHQAMEERNEGTPYVAPEVRDGRLFRFASHVKPAGGPDGWGSMRLMFLQYSSDPIVFYQPSSLWRAPAWMHEPPAEDVSPDLSFMPVVTQFQLALDMAIALSAPSGHGHSYYAHDYIGPWQAVTQPDGWTDADTARLMARCDGEKQQGCRNGKS</sequence>
<feature type="domain" description="Alpha/beta-hydrolase catalytic" evidence="2">
    <location>
        <begin position="249"/>
        <end position="536"/>
    </location>
</feature>
<protein>
    <recommendedName>
        <fullName evidence="6">Alpha/beta-hydrolase family protein</fullName>
    </recommendedName>
</protein>
<dbReference type="InterPro" id="IPR027787">
    <property type="entry name" value="Alpha/beta-hydrolase_catalytic"/>
</dbReference>
<dbReference type="Pfam" id="PF15420">
    <property type="entry name" value="Abhydrolase_9_N"/>
    <property type="match status" value="1"/>
</dbReference>
<keyword evidence="1" id="KW-1133">Transmembrane helix</keyword>
<evidence type="ECO:0008006" key="6">
    <source>
        <dbReference type="Google" id="ProtNLM"/>
    </source>
</evidence>
<reference evidence="4 5" key="1">
    <citation type="journal article" date="2017" name="Nat. Commun.">
        <title>In situ click chemistry generation of cyclooxygenase-2 inhibitors.</title>
        <authorList>
            <person name="Bhardwaj A."/>
            <person name="Kaur J."/>
            <person name="Wuest M."/>
            <person name="Wuest F."/>
        </authorList>
    </citation>
    <scope>NUCLEOTIDE SEQUENCE [LARGE SCALE GENOMIC DNA]</scope>
    <source>
        <strain evidence="4">S2_012_000_R3_94</strain>
    </source>
</reference>
<evidence type="ECO:0000313" key="5">
    <source>
        <dbReference type="Proteomes" id="UP000315344"/>
    </source>
</evidence>
<accession>A0A533I6F1</accession>
<dbReference type="InterPro" id="IPR027788">
    <property type="entry name" value="Alpha/beta-hydrolase_N_dom"/>
</dbReference>
<feature type="transmembrane region" description="Helical" evidence="1">
    <location>
        <begin position="156"/>
        <end position="172"/>
    </location>
</feature>
<evidence type="ECO:0000259" key="2">
    <source>
        <dbReference type="Pfam" id="PF10081"/>
    </source>
</evidence>
<dbReference type="InterPro" id="IPR012037">
    <property type="entry name" value="Alpha/beta-hydrolase_fam"/>
</dbReference>
<name>A0A533I6F1_PARDE</name>
<evidence type="ECO:0000259" key="3">
    <source>
        <dbReference type="Pfam" id="PF15420"/>
    </source>
</evidence>
<feature type="transmembrane region" description="Helical" evidence="1">
    <location>
        <begin position="71"/>
        <end position="92"/>
    </location>
</feature>
<evidence type="ECO:0000313" key="4">
    <source>
        <dbReference type="EMBL" id="TKW66014.1"/>
    </source>
</evidence>
<feature type="transmembrane region" description="Helical" evidence="1">
    <location>
        <begin position="112"/>
        <end position="136"/>
    </location>
</feature>
<feature type="transmembrane region" description="Helical" evidence="1">
    <location>
        <begin position="38"/>
        <end position="59"/>
    </location>
</feature>
<keyword evidence="1" id="KW-0812">Transmembrane</keyword>
<gene>
    <name evidence="4" type="ORF">DI616_12790</name>
</gene>
<feature type="domain" description="Alpha/beta-hydrolase N-terminal" evidence="3">
    <location>
        <begin position="25"/>
        <end position="232"/>
    </location>
</feature>
<organism evidence="4 5">
    <name type="scientific">Paracoccus denitrificans</name>
    <dbReference type="NCBI Taxonomy" id="266"/>
    <lineage>
        <taxon>Bacteria</taxon>
        <taxon>Pseudomonadati</taxon>
        <taxon>Pseudomonadota</taxon>
        <taxon>Alphaproteobacteria</taxon>
        <taxon>Rhodobacterales</taxon>
        <taxon>Paracoccaceae</taxon>
        <taxon>Paracoccus</taxon>
    </lineage>
</organism>
<dbReference type="EMBL" id="VAFL01000009">
    <property type="protein sequence ID" value="TKW66014.1"/>
    <property type="molecule type" value="Genomic_DNA"/>
</dbReference>
<comment type="caution">
    <text evidence="4">The sequence shown here is derived from an EMBL/GenBank/DDBJ whole genome shotgun (WGS) entry which is preliminary data.</text>
</comment>
<dbReference type="AlphaFoldDB" id="A0A533I6F1"/>
<keyword evidence="1" id="KW-0472">Membrane</keyword>
<dbReference type="Pfam" id="PF10081">
    <property type="entry name" value="Abhydrolase_9"/>
    <property type="match status" value="1"/>
</dbReference>
<dbReference type="PIRSF" id="PIRSF007542">
    <property type="entry name" value="UCP007542"/>
    <property type="match status" value="1"/>
</dbReference>